<protein>
    <submittedName>
        <fullName evidence="1">Uncharacterized protein</fullName>
    </submittedName>
</protein>
<evidence type="ECO:0000313" key="1">
    <source>
        <dbReference type="EMBL" id="MCT2583032.1"/>
    </source>
</evidence>
<keyword evidence="2" id="KW-1185">Reference proteome</keyword>
<comment type="caution">
    <text evidence="1">The sequence shown here is derived from an EMBL/GenBank/DDBJ whole genome shotgun (WGS) entry which is preliminary data.</text>
</comment>
<reference evidence="1 2" key="1">
    <citation type="submission" date="2021-02" db="EMBL/GenBank/DDBJ databases">
        <title>Actinophytocola xerophila sp. nov., isolated from soil of cotton cropping field.</title>
        <authorList>
            <person name="Huang R."/>
            <person name="Chen X."/>
            <person name="Ge X."/>
            <person name="Liu W."/>
        </authorList>
    </citation>
    <scope>NUCLEOTIDE SEQUENCE [LARGE SCALE GENOMIC DNA]</scope>
    <source>
        <strain evidence="1 2">S1-96</strain>
    </source>
</reference>
<dbReference type="Proteomes" id="UP001156441">
    <property type="component" value="Unassembled WGS sequence"/>
</dbReference>
<gene>
    <name evidence="1" type="ORF">JT362_07880</name>
</gene>
<sequence length="59" mass="6505">MTTTCPHCGWPDAEPAEIVSRHPTTSGLTLWTRCRCGSLQARVVDDVRVRIVSRSRPAA</sequence>
<accession>A0ABT2J593</accession>
<proteinExistence type="predicted"/>
<name>A0ABT2J593_9PSEU</name>
<dbReference type="EMBL" id="JAFFZE010000006">
    <property type="protein sequence ID" value="MCT2583032.1"/>
    <property type="molecule type" value="Genomic_DNA"/>
</dbReference>
<organism evidence="1 2">
    <name type="scientific">Actinophytocola gossypii</name>
    <dbReference type="NCBI Taxonomy" id="2812003"/>
    <lineage>
        <taxon>Bacteria</taxon>
        <taxon>Bacillati</taxon>
        <taxon>Actinomycetota</taxon>
        <taxon>Actinomycetes</taxon>
        <taxon>Pseudonocardiales</taxon>
        <taxon>Pseudonocardiaceae</taxon>
    </lineage>
</organism>
<evidence type="ECO:0000313" key="2">
    <source>
        <dbReference type="Proteomes" id="UP001156441"/>
    </source>
</evidence>
<dbReference type="RefSeq" id="WP_260190364.1">
    <property type="nucleotide sequence ID" value="NZ_JAFFZE010000006.1"/>
</dbReference>